<name>A0A383AJX4_9ZZZZ</name>
<dbReference type="InterPro" id="IPR056209">
    <property type="entry name" value="SU10_adaptor"/>
</dbReference>
<proteinExistence type="predicted"/>
<reference evidence="1" key="1">
    <citation type="submission" date="2018-05" db="EMBL/GenBank/DDBJ databases">
        <authorList>
            <person name="Lanie J.A."/>
            <person name="Ng W.-L."/>
            <person name="Kazmierczak K.M."/>
            <person name="Andrzejewski T.M."/>
            <person name="Davidsen T.M."/>
            <person name="Wayne K.J."/>
            <person name="Tettelin H."/>
            <person name="Glass J.I."/>
            <person name="Rusch D."/>
            <person name="Podicherti R."/>
            <person name="Tsui H.-C.T."/>
            <person name="Winkler M.E."/>
        </authorList>
    </citation>
    <scope>NUCLEOTIDE SEQUENCE</scope>
</reference>
<dbReference type="EMBL" id="UINC01192622">
    <property type="protein sequence ID" value="SVE07860.1"/>
    <property type="molecule type" value="Genomic_DNA"/>
</dbReference>
<dbReference type="AlphaFoldDB" id="A0A383AJX4"/>
<dbReference type="Pfam" id="PF24175">
    <property type="entry name" value="SU10_adaptor"/>
    <property type="match status" value="1"/>
</dbReference>
<evidence type="ECO:0000313" key="1">
    <source>
        <dbReference type="EMBL" id="SVE07860.1"/>
    </source>
</evidence>
<protein>
    <submittedName>
        <fullName evidence="1">Uncharacterized protein</fullName>
    </submittedName>
</protein>
<gene>
    <name evidence="1" type="ORF">METZ01_LOCUS460714</name>
</gene>
<sequence>MILGPTPDSGYTMELHYYYYPETITTATTTWIGDNFSSVLLYGSILEAYTFMKGEPDMMAEYQKRYDASLVMLKELAEYKNRNDTYRAGQGRRAVV</sequence>
<accession>A0A383AJX4</accession>
<organism evidence="1">
    <name type="scientific">marine metagenome</name>
    <dbReference type="NCBI Taxonomy" id="408172"/>
    <lineage>
        <taxon>unclassified sequences</taxon>
        <taxon>metagenomes</taxon>
        <taxon>ecological metagenomes</taxon>
    </lineage>
</organism>